<evidence type="ECO:0000256" key="4">
    <source>
        <dbReference type="ARBA" id="ARBA00023136"/>
    </source>
</evidence>
<evidence type="ECO:0000256" key="5">
    <source>
        <dbReference type="ARBA" id="ARBA00023211"/>
    </source>
</evidence>
<dbReference type="InterPro" id="IPR029052">
    <property type="entry name" value="Metallo-depent_PP-like"/>
</dbReference>
<feature type="region of interest" description="Disordered" evidence="6">
    <location>
        <begin position="279"/>
        <end position="319"/>
    </location>
</feature>
<dbReference type="PANTHER" id="PTHR34990:SF2">
    <property type="entry name" value="BLL8164 PROTEIN"/>
    <property type="match status" value="1"/>
</dbReference>
<dbReference type="RefSeq" id="WP_150075571.1">
    <property type="nucleotide sequence ID" value="NZ_VWOX01000003.1"/>
</dbReference>
<keyword evidence="3" id="KW-0479">Metal-binding</keyword>
<evidence type="ECO:0000313" key="8">
    <source>
        <dbReference type="EMBL" id="KAA5545301.1"/>
    </source>
</evidence>
<dbReference type="InterPro" id="IPR043461">
    <property type="entry name" value="LpxH-like"/>
</dbReference>
<dbReference type="GO" id="GO:0008758">
    <property type="term" value="F:UDP-2,3-diacylglucosamine hydrolase activity"/>
    <property type="evidence" value="ECO:0007669"/>
    <property type="project" value="TreeGrafter"/>
</dbReference>
<dbReference type="InterPro" id="IPR004843">
    <property type="entry name" value="Calcineurin-like_PHP"/>
</dbReference>
<dbReference type="SUPFAM" id="SSF56300">
    <property type="entry name" value="Metallo-dependent phosphatases"/>
    <property type="match status" value="1"/>
</dbReference>
<evidence type="ECO:0000259" key="7">
    <source>
        <dbReference type="Pfam" id="PF00149"/>
    </source>
</evidence>
<dbReference type="Proteomes" id="UP000324479">
    <property type="component" value="Unassembled WGS sequence"/>
</dbReference>
<comment type="caution">
    <text evidence="8">The sequence shown here is derived from an EMBL/GenBank/DDBJ whole genome shotgun (WGS) entry which is preliminary data.</text>
</comment>
<evidence type="ECO:0000256" key="3">
    <source>
        <dbReference type="ARBA" id="ARBA00022723"/>
    </source>
</evidence>
<gene>
    <name evidence="8" type="ORF">FYK55_06500</name>
</gene>
<keyword evidence="4" id="KW-0472">Membrane</keyword>
<dbReference type="CDD" id="cd07398">
    <property type="entry name" value="MPP_YbbF-LpxH"/>
    <property type="match status" value="1"/>
</dbReference>
<sequence length="319" mass="35827">MSQSEPTSVRTLLVSDVHLGCKHARTEEFLSFFQRYRPRTLYLVGDFLDAWKINSGWHWTRQCDQVIHHLMSLIDGGTEVFYTPGNHDAFLRQSVFRSMLPTGFPAIRIADQFIFETSGGWRFLVTHGDLFDFFETKAQWISKGSSSFYDGCLSLNRWFQSRFLHADRNPYGACAVVKGRVKRGVKFISGYENRIMRHAADHRCDGVICGHIHTPAIKQSESVWYCNTGDWVENCSGLVERLDGSFQLVSRYDQAIDLQLPPKMASLGIDATARRDNGMAAYPSRPATADPFIDAEPGGQASASSGEHQASKVCARSVA</sequence>
<name>A0A5M6DCL5_9BACT</name>
<evidence type="ECO:0000256" key="6">
    <source>
        <dbReference type="SAM" id="MobiDB-lite"/>
    </source>
</evidence>
<proteinExistence type="predicted"/>
<organism evidence="8 9">
    <name type="scientific">Roseiconus nitratireducens</name>
    <dbReference type="NCBI Taxonomy" id="2605748"/>
    <lineage>
        <taxon>Bacteria</taxon>
        <taxon>Pseudomonadati</taxon>
        <taxon>Planctomycetota</taxon>
        <taxon>Planctomycetia</taxon>
        <taxon>Pirellulales</taxon>
        <taxon>Pirellulaceae</taxon>
        <taxon>Roseiconus</taxon>
    </lineage>
</organism>
<protein>
    <submittedName>
        <fullName evidence="8">UDP-2,3-diacylglucosamine diphosphatase</fullName>
    </submittedName>
</protein>
<evidence type="ECO:0000313" key="9">
    <source>
        <dbReference type="Proteomes" id="UP000324479"/>
    </source>
</evidence>
<feature type="domain" description="Calcineurin-like phosphoesterase" evidence="7">
    <location>
        <begin position="10"/>
        <end position="215"/>
    </location>
</feature>
<dbReference type="GO" id="GO:0046872">
    <property type="term" value="F:metal ion binding"/>
    <property type="evidence" value="ECO:0007669"/>
    <property type="project" value="UniProtKB-KW"/>
</dbReference>
<dbReference type="Gene3D" id="3.60.21.10">
    <property type="match status" value="1"/>
</dbReference>
<dbReference type="Pfam" id="PF00149">
    <property type="entry name" value="Metallophos"/>
    <property type="match status" value="1"/>
</dbReference>
<keyword evidence="5" id="KW-0464">Manganese</keyword>
<reference evidence="8 9" key="1">
    <citation type="submission" date="2019-08" db="EMBL/GenBank/DDBJ databases">
        <authorList>
            <person name="Dhanesh K."/>
            <person name="Kumar G."/>
            <person name="Sasikala C."/>
            <person name="Venkata Ramana C."/>
        </authorList>
    </citation>
    <scope>NUCLEOTIDE SEQUENCE [LARGE SCALE GENOMIC DNA]</scope>
    <source>
        <strain evidence="8 9">JC645</strain>
    </source>
</reference>
<keyword evidence="2" id="KW-0997">Cell inner membrane</keyword>
<accession>A0A5M6DCL5</accession>
<dbReference type="GO" id="GO:0016020">
    <property type="term" value="C:membrane"/>
    <property type="evidence" value="ECO:0007669"/>
    <property type="project" value="GOC"/>
</dbReference>
<dbReference type="EMBL" id="VWOX01000003">
    <property type="protein sequence ID" value="KAA5545301.1"/>
    <property type="molecule type" value="Genomic_DNA"/>
</dbReference>
<evidence type="ECO:0000256" key="2">
    <source>
        <dbReference type="ARBA" id="ARBA00022519"/>
    </source>
</evidence>
<evidence type="ECO:0000256" key="1">
    <source>
        <dbReference type="ARBA" id="ARBA00022475"/>
    </source>
</evidence>
<dbReference type="PANTHER" id="PTHR34990">
    <property type="entry name" value="UDP-2,3-DIACYLGLUCOSAMINE HYDROLASE-RELATED"/>
    <property type="match status" value="1"/>
</dbReference>
<dbReference type="GO" id="GO:0009245">
    <property type="term" value="P:lipid A biosynthetic process"/>
    <property type="evidence" value="ECO:0007669"/>
    <property type="project" value="TreeGrafter"/>
</dbReference>
<keyword evidence="1" id="KW-1003">Cell membrane</keyword>
<keyword evidence="9" id="KW-1185">Reference proteome</keyword>
<dbReference type="AlphaFoldDB" id="A0A5M6DCL5"/>